<protein>
    <submittedName>
        <fullName evidence="2">Uncharacterized protein</fullName>
    </submittedName>
</protein>
<accession>A0A7G3B3U7</accession>
<name>A0A7G3B3U7_LUTLO</name>
<organism evidence="2">
    <name type="scientific">Lutzomyia longipalpis</name>
    <name type="common">Sand fly</name>
    <dbReference type="NCBI Taxonomy" id="7200"/>
    <lineage>
        <taxon>Eukaryota</taxon>
        <taxon>Metazoa</taxon>
        <taxon>Ecdysozoa</taxon>
        <taxon>Arthropoda</taxon>
        <taxon>Hexapoda</taxon>
        <taxon>Insecta</taxon>
        <taxon>Pterygota</taxon>
        <taxon>Neoptera</taxon>
        <taxon>Endopterygota</taxon>
        <taxon>Diptera</taxon>
        <taxon>Nematocera</taxon>
        <taxon>Psychodoidea</taxon>
        <taxon>Psychodidae</taxon>
        <taxon>Lutzomyia</taxon>
        <taxon>Lutzomyia</taxon>
    </lineage>
</organism>
<reference evidence="2" key="1">
    <citation type="journal article" date="2020" name="BMC">
        <title>Leishmania infection induces a limited differential gene expression in the sand fly midgut.</title>
        <authorList>
            <person name="Coutinho-Abreu I.V."/>
            <person name="Serafim T.D."/>
            <person name="Meneses C."/>
            <person name="Kamhawi S."/>
            <person name="Oliveira F."/>
            <person name="Valenzuela J.G."/>
        </authorList>
    </citation>
    <scope>NUCLEOTIDE SEQUENCE</scope>
    <source>
        <strain evidence="2">Jacobina</strain>
        <tissue evidence="2">Midgut</tissue>
    </source>
</reference>
<proteinExistence type="predicted"/>
<sequence>MSKLKFSSCWRYGKGLGSCGKLSTMNGSRAATVTTHGKMVVPRFFAVNGPRGTYSHFWISLALQSFMTVNPKILLRLSVTLTRSPSCVSGPPMKKAISNSKSNNRHGPKTGSAPSTGRVCPNGRRMGVPETTTELARP</sequence>
<dbReference type="EMBL" id="GITU01010414">
    <property type="protein sequence ID" value="MBC1179117.1"/>
    <property type="molecule type" value="Transcribed_RNA"/>
</dbReference>
<evidence type="ECO:0000256" key="1">
    <source>
        <dbReference type="SAM" id="MobiDB-lite"/>
    </source>
</evidence>
<evidence type="ECO:0000313" key="2">
    <source>
        <dbReference type="EMBL" id="MBC1179117.1"/>
    </source>
</evidence>
<dbReference type="AlphaFoldDB" id="A0A7G3B3U7"/>
<feature type="region of interest" description="Disordered" evidence="1">
    <location>
        <begin position="85"/>
        <end position="138"/>
    </location>
</feature>